<comment type="caution">
    <text evidence="3">The sequence shown here is derived from an EMBL/GenBank/DDBJ whole genome shotgun (WGS) entry which is preliminary data.</text>
</comment>
<evidence type="ECO:0000313" key="4">
    <source>
        <dbReference type="Proteomes" id="UP000462865"/>
    </source>
</evidence>
<dbReference type="RefSeq" id="WP_154270192.1">
    <property type="nucleotide sequence ID" value="NZ_JAJCHO010000001.1"/>
</dbReference>
<keyword evidence="1" id="KW-0479">Metal-binding</keyword>
<dbReference type="Proteomes" id="UP000462865">
    <property type="component" value="Unassembled WGS sequence"/>
</dbReference>
<dbReference type="PROSITE" id="PS50966">
    <property type="entry name" value="ZF_SWIM"/>
    <property type="match status" value="1"/>
</dbReference>
<keyword evidence="1" id="KW-0862">Zinc</keyword>
<dbReference type="InterPro" id="IPR007527">
    <property type="entry name" value="Znf_SWIM"/>
</dbReference>
<evidence type="ECO:0000313" key="3">
    <source>
        <dbReference type="EMBL" id="MSA94315.1"/>
    </source>
</evidence>
<dbReference type="GO" id="GO:0008270">
    <property type="term" value="F:zinc ion binding"/>
    <property type="evidence" value="ECO:0007669"/>
    <property type="project" value="UniProtKB-KW"/>
</dbReference>
<proteinExistence type="predicted"/>
<dbReference type="AlphaFoldDB" id="A0A7K0I9T0"/>
<organism evidence="3 4">
    <name type="scientific">Gordonibacter urolithinfaciens</name>
    <dbReference type="NCBI Taxonomy" id="1335613"/>
    <lineage>
        <taxon>Bacteria</taxon>
        <taxon>Bacillati</taxon>
        <taxon>Actinomycetota</taxon>
        <taxon>Coriobacteriia</taxon>
        <taxon>Eggerthellales</taxon>
        <taxon>Eggerthellaceae</taxon>
        <taxon>Gordonibacter</taxon>
    </lineage>
</organism>
<feature type="domain" description="SWIM-type" evidence="2">
    <location>
        <begin position="145"/>
        <end position="178"/>
    </location>
</feature>
<sequence>MTRTVRACPDAGCAGGTDARRASLASELAAQARTRGFALCGCAPAASLYVNPAVRSLCAEDRCRSYGRNWTCPPACGTLDDFAAALAARAVALVVQTVEQLEDEFDIEGMMATERVHKERFAALAQDALDAFDAGERRLGPGIPRPLPLSAGACTLCPACSCPDAPCRHPDRALVSMEAAGLMVSEACEAAGLPYYHGLGTISYTSCILL</sequence>
<protein>
    <submittedName>
        <fullName evidence="3">DUF2284 domain-containing protein</fullName>
    </submittedName>
</protein>
<evidence type="ECO:0000259" key="2">
    <source>
        <dbReference type="PROSITE" id="PS50966"/>
    </source>
</evidence>
<evidence type="ECO:0000256" key="1">
    <source>
        <dbReference type="PROSITE-ProRule" id="PRU00325"/>
    </source>
</evidence>
<dbReference type="InterPro" id="IPR019271">
    <property type="entry name" value="DUF2284_metal-binding"/>
</dbReference>
<dbReference type="EMBL" id="WKZA01000012">
    <property type="protein sequence ID" value="MSA94315.1"/>
    <property type="molecule type" value="Genomic_DNA"/>
</dbReference>
<keyword evidence="1" id="KW-0863">Zinc-finger</keyword>
<reference evidence="3 4" key="1">
    <citation type="journal article" date="2019" name="Nat. Med.">
        <title>A library of human gut bacterial isolates paired with longitudinal multiomics data enables mechanistic microbiome research.</title>
        <authorList>
            <person name="Poyet M."/>
            <person name="Groussin M."/>
            <person name="Gibbons S.M."/>
            <person name="Avila-Pacheco J."/>
            <person name="Jiang X."/>
            <person name="Kearney S.M."/>
            <person name="Perrotta A.R."/>
            <person name="Berdy B."/>
            <person name="Zhao S."/>
            <person name="Lieberman T.D."/>
            <person name="Swanson P.K."/>
            <person name="Smith M."/>
            <person name="Roesemann S."/>
            <person name="Alexander J.E."/>
            <person name="Rich S.A."/>
            <person name="Livny J."/>
            <person name="Vlamakis H."/>
            <person name="Clish C."/>
            <person name="Bullock K."/>
            <person name="Deik A."/>
            <person name="Scott J."/>
            <person name="Pierce K.A."/>
            <person name="Xavier R.J."/>
            <person name="Alm E.J."/>
        </authorList>
    </citation>
    <scope>NUCLEOTIDE SEQUENCE [LARGE SCALE GENOMIC DNA]</scope>
    <source>
        <strain evidence="3 4">BIOML-A1</strain>
    </source>
</reference>
<accession>A0A7K0I9T0</accession>
<gene>
    <name evidence="3" type="ORF">GKG38_04425</name>
</gene>
<name>A0A7K0I9T0_9ACTN</name>
<dbReference type="Pfam" id="PF10050">
    <property type="entry name" value="DUF2284"/>
    <property type="match status" value="1"/>
</dbReference>